<name>A0A7V6A413_9BACT</name>
<accession>A0A7V6A413</accession>
<comment type="caution">
    <text evidence="1">The sequence shown here is derived from an EMBL/GenBank/DDBJ whole genome shotgun (WGS) entry which is preliminary data.</text>
</comment>
<dbReference type="Pfam" id="PF10082">
    <property type="entry name" value="BBP2_2"/>
    <property type="match status" value="1"/>
</dbReference>
<evidence type="ECO:0000313" key="1">
    <source>
        <dbReference type="EMBL" id="HHS29795.1"/>
    </source>
</evidence>
<dbReference type="EMBL" id="DTGR01000140">
    <property type="protein sequence ID" value="HHS29795.1"/>
    <property type="molecule type" value="Genomic_DNA"/>
</dbReference>
<protein>
    <submittedName>
        <fullName evidence="1">DUF560 domain-containing protein</fullName>
    </submittedName>
</protein>
<proteinExistence type="predicted"/>
<organism evidence="1">
    <name type="scientific">Desulfobacca acetoxidans</name>
    <dbReference type="NCBI Taxonomy" id="60893"/>
    <lineage>
        <taxon>Bacteria</taxon>
        <taxon>Pseudomonadati</taxon>
        <taxon>Thermodesulfobacteriota</taxon>
        <taxon>Desulfobaccia</taxon>
        <taxon>Desulfobaccales</taxon>
        <taxon>Desulfobaccaceae</taxon>
        <taxon>Desulfobacca</taxon>
    </lineage>
</organism>
<sequence length="131" mass="15339">MSINLLYQYSRATNITLTAQRAFNQDTDFRNAGYYNTSVFVALNHQWNRLRLASYVSFYFINSNYLNPTLDAQGQFLKRLDNTLGTGFGLSRPVTRWLRARVDYAYLNRSSNFFGYSYNDNRVLMGFQTSF</sequence>
<reference evidence="1" key="1">
    <citation type="journal article" date="2020" name="mSystems">
        <title>Genome- and Community-Level Interaction Insights into Carbon Utilization and Element Cycling Functions of Hydrothermarchaeota in Hydrothermal Sediment.</title>
        <authorList>
            <person name="Zhou Z."/>
            <person name="Liu Y."/>
            <person name="Xu W."/>
            <person name="Pan J."/>
            <person name="Luo Z.H."/>
            <person name="Li M."/>
        </authorList>
    </citation>
    <scope>NUCLEOTIDE SEQUENCE [LARGE SCALE GENOMIC DNA]</scope>
    <source>
        <strain evidence="1">SpSt-767</strain>
    </source>
</reference>
<dbReference type="InterPro" id="IPR018759">
    <property type="entry name" value="BBP2_2"/>
</dbReference>
<dbReference type="AlphaFoldDB" id="A0A7V6A413"/>
<gene>
    <name evidence="1" type="ORF">ENV52_08860</name>
</gene>